<name>A0A0F4LTW5_9LACO</name>
<dbReference type="InterPro" id="IPR012550">
    <property type="entry name" value="DUF1706"/>
</dbReference>
<organism evidence="1 2">
    <name type="scientific">Bombilactobacillus mellifer</name>
    <dbReference type="NCBI Taxonomy" id="1218492"/>
    <lineage>
        <taxon>Bacteria</taxon>
        <taxon>Bacillati</taxon>
        <taxon>Bacillota</taxon>
        <taxon>Bacilli</taxon>
        <taxon>Lactobacillales</taxon>
        <taxon>Lactobacillaceae</taxon>
        <taxon>Bombilactobacillus</taxon>
    </lineage>
</organism>
<dbReference type="PANTHER" id="PTHR40658:SF4">
    <property type="entry name" value="HYPOTHETICAL CYTOSOLIC PROTEIN"/>
    <property type="match status" value="1"/>
</dbReference>
<proteinExistence type="predicted"/>
<dbReference type="PIRSF" id="PIRSF031551">
    <property type="entry name" value="DUF1706"/>
    <property type="match status" value="1"/>
</dbReference>
<protein>
    <recommendedName>
        <fullName evidence="3">ClbS/DfsB family four-helix bundle protein</fullName>
    </recommendedName>
</protein>
<dbReference type="InterPro" id="IPR034660">
    <property type="entry name" value="DinB/YfiT-like"/>
</dbReference>
<evidence type="ECO:0000313" key="2">
    <source>
        <dbReference type="Proteomes" id="UP000033558"/>
    </source>
</evidence>
<dbReference type="Gene3D" id="1.20.120.450">
    <property type="entry name" value="dinb family like domain"/>
    <property type="match status" value="1"/>
</dbReference>
<comment type="caution">
    <text evidence="1">The sequence shown here is derived from an EMBL/GenBank/DDBJ whole genome shotgun (WGS) entry which is preliminary data.</text>
</comment>
<evidence type="ECO:0000313" key="1">
    <source>
        <dbReference type="EMBL" id="KJY61739.1"/>
    </source>
</evidence>
<dbReference type="SUPFAM" id="SSF109854">
    <property type="entry name" value="DinB/YfiT-like putative metalloenzymes"/>
    <property type="match status" value="1"/>
</dbReference>
<dbReference type="HOGENOM" id="CLU_133748_0_0_9"/>
<dbReference type="AlphaFoldDB" id="A0A0F4LTW5"/>
<dbReference type="OrthoDB" id="9786621at2"/>
<dbReference type="EMBL" id="JXJQ01000008">
    <property type="protein sequence ID" value="KJY61739.1"/>
    <property type="molecule type" value="Genomic_DNA"/>
</dbReference>
<gene>
    <name evidence="1" type="ORF">JG30_07910</name>
</gene>
<dbReference type="PANTHER" id="PTHR40658">
    <property type="match status" value="1"/>
</dbReference>
<sequence>MARPTTKTELINTSQTNYQKIKDLIAALPPAARTADFNFDISSLKEAHWQRDHNVRDVLIHLYEWQKLLLTWIQNNQAGQKQDFLPAGYNWRTYGQMNLAFWQKHQTTSLETAEKLLDQTHQQVMSILDTFSEDQLFQKHIYPWTGNNTLGSYFIANTTSHYDWALKKLRKYQRRLPRTN</sequence>
<reference evidence="1 2" key="1">
    <citation type="submission" date="2015-01" db="EMBL/GenBank/DDBJ databases">
        <title>Comparative genomics of the lactic acid bacteria isolated from the honey bee gut.</title>
        <authorList>
            <person name="Ellegaard K.M."/>
            <person name="Tamarit D."/>
            <person name="Javelind E."/>
            <person name="Olofsson T."/>
            <person name="Andersson S.G."/>
            <person name="Vasquez A."/>
        </authorList>
    </citation>
    <scope>NUCLEOTIDE SEQUENCE [LARGE SCALE GENOMIC DNA]</scope>
    <source>
        <strain evidence="1 2">Bin4</strain>
    </source>
</reference>
<keyword evidence="2" id="KW-1185">Reference proteome</keyword>
<evidence type="ECO:0008006" key="3">
    <source>
        <dbReference type="Google" id="ProtNLM"/>
    </source>
</evidence>
<dbReference type="Pfam" id="PF08020">
    <property type="entry name" value="DUF1706"/>
    <property type="match status" value="1"/>
</dbReference>
<dbReference type="Proteomes" id="UP000033558">
    <property type="component" value="Unassembled WGS sequence"/>
</dbReference>
<dbReference type="PATRIC" id="fig|1218492.5.peg.929"/>
<accession>A0A0F4LTW5</accession>
<dbReference type="RefSeq" id="WP_046316368.1">
    <property type="nucleotide sequence ID" value="NZ_JBHSZT010000001.1"/>
</dbReference>